<dbReference type="InterPro" id="IPR036250">
    <property type="entry name" value="AcylCo_DH-like_C"/>
</dbReference>
<dbReference type="EMBL" id="FAXA01000477">
    <property type="protein sequence ID" value="CUV05940.1"/>
    <property type="molecule type" value="Genomic_DNA"/>
</dbReference>
<dbReference type="Gene3D" id="1.10.540.10">
    <property type="entry name" value="Acyl-CoA dehydrogenase/oxidase, N-terminal domain"/>
    <property type="match status" value="1"/>
</dbReference>
<dbReference type="PANTHER" id="PTHR43884">
    <property type="entry name" value="ACYL-COA DEHYDROGENASE"/>
    <property type="match status" value="1"/>
</dbReference>
<dbReference type="SUPFAM" id="SSF56645">
    <property type="entry name" value="Acyl-CoA dehydrogenase NM domain-like"/>
    <property type="match status" value="1"/>
</dbReference>
<feature type="domain" description="Acyl-CoA dehydrogenase C-terminal" evidence="3">
    <location>
        <begin position="234"/>
        <end position="360"/>
    </location>
</feature>
<keyword evidence="1" id="KW-0560">Oxidoreductase</keyword>
<feature type="domain" description="Acyl-CoA dehydrogenase/oxidase N-terminal" evidence="2">
    <location>
        <begin position="5"/>
        <end position="98"/>
    </location>
</feature>
<dbReference type="SUPFAM" id="SSF47203">
    <property type="entry name" value="Acyl-CoA dehydrogenase C-terminal domain-like"/>
    <property type="match status" value="1"/>
</dbReference>
<dbReference type="AlphaFoldDB" id="A0A160VE86"/>
<dbReference type="Gene3D" id="1.20.140.10">
    <property type="entry name" value="Butyryl-CoA Dehydrogenase, subunit A, domain 3"/>
    <property type="match status" value="1"/>
</dbReference>
<proteinExistence type="predicted"/>
<dbReference type="GO" id="GO:0050660">
    <property type="term" value="F:flavin adenine dinucleotide binding"/>
    <property type="evidence" value="ECO:0007669"/>
    <property type="project" value="InterPro"/>
</dbReference>
<evidence type="ECO:0000259" key="3">
    <source>
        <dbReference type="Pfam" id="PF08028"/>
    </source>
</evidence>
<organism evidence="4">
    <name type="scientific">hydrothermal vent metagenome</name>
    <dbReference type="NCBI Taxonomy" id="652676"/>
    <lineage>
        <taxon>unclassified sequences</taxon>
        <taxon>metagenomes</taxon>
        <taxon>ecological metagenomes</taxon>
    </lineage>
</organism>
<dbReference type="PIRSF" id="PIRSF016578">
    <property type="entry name" value="HsaA"/>
    <property type="match status" value="1"/>
</dbReference>
<dbReference type="Pfam" id="PF08028">
    <property type="entry name" value="Acyl-CoA_dh_2"/>
    <property type="match status" value="1"/>
</dbReference>
<evidence type="ECO:0000259" key="2">
    <source>
        <dbReference type="Pfam" id="PF02771"/>
    </source>
</evidence>
<evidence type="ECO:0000256" key="1">
    <source>
        <dbReference type="ARBA" id="ARBA00023002"/>
    </source>
</evidence>
<reference evidence="4" key="1">
    <citation type="submission" date="2015-10" db="EMBL/GenBank/DDBJ databases">
        <authorList>
            <person name="Gilbert D.G."/>
        </authorList>
    </citation>
    <scope>NUCLEOTIDE SEQUENCE</scope>
</reference>
<dbReference type="GO" id="GO:0003995">
    <property type="term" value="F:acyl-CoA dehydrogenase activity"/>
    <property type="evidence" value="ECO:0007669"/>
    <property type="project" value="TreeGrafter"/>
</dbReference>
<protein>
    <submittedName>
        <fullName evidence="4">Probable hydroxylase</fullName>
    </submittedName>
</protein>
<dbReference type="PANTHER" id="PTHR43884:SF9">
    <property type="entry name" value="COMPLEX I ASSEMBLY FACTOR ACAD9, MITOCHONDRIAL"/>
    <property type="match status" value="1"/>
</dbReference>
<name>A0A160VE86_9ZZZZ</name>
<dbReference type="InterPro" id="IPR046373">
    <property type="entry name" value="Acyl-CoA_Oxase/DH_mid-dom_sf"/>
</dbReference>
<dbReference type="Pfam" id="PF02771">
    <property type="entry name" value="Acyl-CoA_dh_N"/>
    <property type="match status" value="1"/>
</dbReference>
<dbReference type="InterPro" id="IPR037069">
    <property type="entry name" value="AcylCoA_DH/ox_N_sf"/>
</dbReference>
<dbReference type="InterPro" id="IPR013786">
    <property type="entry name" value="AcylCoA_DH/ox_N"/>
</dbReference>
<dbReference type="InterPro" id="IPR009100">
    <property type="entry name" value="AcylCoA_DH/oxidase_NM_dom_sf"/>
</dbReference>
<accession>A0A160VE86</accession>
<sequence>MAESLLDSAKKFVPLIRANLDKIDSDCQLPPELAEAMAQEGLFGLYVPKILGGPEMDPVTAFPVVEEISKADGSAGWCCFNGTAVTSAVSRITIEAAKELFGDPPDVRGSGSARSGGTAKLTQGGYFVSGRWNYLSGVDHAKCLFLNCDVVDDNGPVRNDDGSPVSRVAIVPVEAGGVHIVWSTLGMRGTASNDAEFSELFVPTSHTYSRAEPALHDNPLYNPQTAILCSWTLASANALGMARGAMDAFKDLATAGSTTSTTLLRDRTTVQTTVGECEAIIGAGRSYVLDAVGAMWESQAARAPDLMDKAVHARLAIAYGIRQSVKVVDMLFYAAGTGAIHQSNRLERYFRDLHVSGQHISGLHSNYELGGQLLLGAEPTALTYA</sequence>
<dbReference type="Gene3D" id="2.40.110.10">
    <property type="entry name" value="Butyryl-CoA Dehydrogenase, subunit A, domain 2"/>
    <property type="match status" value="1"/>
</dbReference>
<gene>
    <name evidence="4" type="ORF">MGWOODY_Clf53</name>
</gene>
<evidence type="ECO:0000313" key="4">
    <source>
        <dbReference type="EMBL" id="CUV05940.1"/>
    </source>
</evidence>
<dbReference type="InterPro" id="IPR013107">
    <property type="entry name" value="Acyl-CoA_DH_C"/>
</dbReference>